<evidence type="ECO:0000313" key="1">
    <source>
        <dbReference type="EMBL" id="CAL1387585.1"/>
    </source>
</evidence>
<gene>
    <name evidence="1" type="ORF">LTRI10_LOCUS28562</name>
</gene>
<protein>
    <submittedName>
        <fullName evidence="1">Uncharacterized protein</fullName>
    </submittedName>
</protein>
<accession>A0AAV2ENT9</accession>
<sequence length="75" mass="9038">MLDHSADNSPEHRHRQWDLFKARERHRREFPKEHQGREDAPDLEDLELTPIQGVDRVINPWDGEPETIIRRDYAL</sequence>
<dbReference type="EMBL" id="OZ034818">
    <property type="protein sequence ID" value="CAL1387585.1"/>
    <property type="molecule type" value="Genomic_DNA"/>
</dbReference>
<keyword evidence="2" id="KW-1185">Reference proteome</keyword>
<reference evidence="1 2" key="1">
    <citation type="submission" date="2024-04" db="EMBL/GenBank/DDBJ databases">
        <authorList>
            <person name="Fracassetti M."/>
        </authorList>
    </citation>
    <scope>NUCLEOTIDE SEQUENCE [LARGE SCALE GENOMIC DNA]</scope>
</reference>
<name>A0AAV2ENT9_9ROSI</name>
<dbReference type="Proteomes" id="UP001497516">
    <property type="component" value="Chromosome 5"/>
</dbReference>
<dbReference type="AlphaFoldDB" id="A0AAV2ENT9"/>
<evidence type="ECO:0000313" key="2">
    <source>
        <dbReference type="Proteomes" id="UP001497516"/>
    </source>
</evidence>
<organism evidence="1 2">
    <name type="scientific">Linum trigynum</name>
    <dbReference type="NCBI Taxonomy" id="586398"/>
    <lineage>
        <taxon>Eukaryota</taxon>
        <taxon>Viridiplantae</taxon>
        <taxon>Streptophyta</taxon>
        <taxon>Embryophyta</taxon>
        <taxon>Tracheophyta</taxon>
        <taxon>Spermatophyta</taxon>
        <taxon>Magnoliopsida</taxon>
        <taxon>eudicotyledons</taxon>
        <taxon>Gunneridae</taxon>
        <taxon>Pentapetalae</taxon>
        <taxon>rosids</taxon>
        <taxon>fabids</taxon>
        <taxon>Malpighiales</taxon>
        <taxon>Linaceae</taxon>
        <taxon>Linum</taxon>
    </lineage>
</organism>
<proteinExistence type="predicted"/>